<dbReference type="PROSITE" id="PS51257">
    <property type="entry name" value="PROKAR_LIPOPROTEIN"/>
    <property type="match status" value="1"/>
</dbReference>
<dbReference type="AlphaFoldDB" id="A0A5N6ARY3"/>
<organism evidence="1 2">
    <name type="scientific">Streptomyces mimosae</name>
    <dbReference type="NCBI Taxonomy" id="2586635"/>
    <lineage>
        <taxon>Bacteria</taxon>
        <taxon>Bacillati</taxon>
        <taxon>Actinomycetota</taxon>
        <taxon>Actinomycetes</taxon>
        <taxon>Kitasatosporales</taxon>
        <taxon>Streptomycetaceae</taxon>
        <taxon>Streptomyces</taxon>
    </lineage>
</organism>
<keyword evidence="2" id="KW-1185">Reference proteome</keyword>
<accession>A0A5N6ARY3</accession>
<sequence length="269" mass="27772">MSSEVSRWLVAVVALALALPLLTGCAVNQGTALASDFEEHWGGTPDVAEVVVHGYNTLPFSGTATGTLVLREGTPPERVGERAEALREYVAREGSVTGRITADDITFTVAADEGRTREVLALWASLRSDARVVDGDVGAATLRGEHRWQARVTVVDADGALAVFDDLLGGGGRHRPPSDPMAVEVVTASGARPGLSIRSELDGRLPTEALAAYEAVVAELPVAGATLRDTGLSITVADPADLDAALALAREAAPGMDPAALHVGAARVG</sequence>
<evidence type="ECO:0000313" key="2">
    <source>
        <dbReference type="Proteomes" id="UP000314251"/>
    </source>
</evidence>
<dbReference type="RefSeq" id="WP_139665559.1">
    <property type="nucleotide sequence ID" value="NZ_VDLY02000001.1"/>
</dbReference>
<dbReference type="Proteomes" id="UP000314251">
    <property type="component" value="Unassembled WGS sequence"/>
</dbReference>
<comment type="caution">
    <text evidence="1">The sequence shown here is derived from an EMBL/GenBank/DDBJ whole genome shotgun (WGS) entry which is preliminary data.</text>
</comment>
<dbReference type="OrthoDB" id="4130805at2"/>
<protein>
    <submittedName>
        <fullName evidence="1">Uncharacterized protein</fullName>
    </submittedName>
</protein>
<name>A0A5N6ARY3_9ACTN</name>
<evidence type="ECO:0000313" key="1">
    <source>
        <dbReference type="EMBL" id="KAB8170872.1"/>
    </source>
</evidence>
<dbReference type="EMBL" id="VDLY02000001">
    <property type="protein sequence ID" value="KAB8170872.1"/>
    <property type="molecule type" value="Genomic_DNA"/>
</dbReference>
<proteinExistence type="predicted"/>
<reference evidence="1" key="1">
    <citation type="submission" date="2019-10" db="EMBL/GenBank/DDBJ databases">
        <title>Nonomuraea sp. nov., isolated from Phyllanthus amarus.</title>
        <authorList>
            <person name="Klykleung N."/>
            <person name="Tanasupawat S."/>
        </authorList>
    </citation>
    <scope>NUCLEOTIDE SEQUENCE [LARGE SCALE GENOMIC DNA]</scope>
    <source>
        <strain evidence="1">3MP-10</strain>
    </source>
</reference>
<gene>
    <name evidence="1" type="ORF">FH607_000520</name>
</gene>